<accession>A0A117NHN0</accession>
<proteinExistence type="predicted"/>
<dbReference type="EMBL" id="LKAM01000005">
    <property type="protein sequence ID" value="KUM48575.1"/>
    <property type="molecule type" value="Genomic_DNA"/>
</dbReference>
<geneLocation type="mitochondrion" evidence="1"/>
<comment type="caution">
    <text evidence="1">The sequence shown here is derived from an EMBL/GenBank/DDBJ whole genome shotgun (WGS) entry which is preliminary data.</text>
</comment>
<protein>
    <submittedName>
        <fullName evidence="1">Uncharacterized protein</fullName>
    </submittedName>
</protein>
<organism evidence="1">
    <name type="scientific">Picea glauca</name>
    <name type="common">White spruce</name>
    <name type="synonym">Pinus glauca</name>
    <dbReference type="NCBI Taxonomy" id="3330"/>
    <lineage>
        <taxon>Eukaryota</taxon>
        <taxon>Viridiplantae</taxon>
        <taxon>Streptophyta</taxon>
        <taxon>Embryophyta</taxon>
        <taxon>Tracheophyta</taxon>
        <taxon>Spermatophyta</taxon>
        <taxon>Pinopsida</taxon>
        <taxon>Pinidae</taxon>
        <taxon>Conifers I</taxon>
        <taxon>Pinales</taxon>
        <taxon>Pinaceae</taxon>
        <taxon>Picea</taxon>
    </lineage>
</organism>
<gene>
    <name evidence="1" type="ORF">ABT39_MTgene4590</name>
</gene>
<dbReference type="AlphaFoldDB" id="A0A117NHN0"/>
<reference evidence="1" key="1">
    <citation type="journal article" date="2015" name="Genome Biol. Evol.">
        <title>Organellar Genomes of White Spruce (Picea glauca): Assembly and Annotation.</title>
        <authorList>
            <person name="Jackman S.D."/>
            <person name="Warren R.L."/>
            <person name="Gibb E.A."/>
            <person name="Vandervalk B.P."/>
            <person name="Mohamadi H."/>
            <person name="Chu J."/>
            <person name="Raymond A."/>
            <person name="Pleasance S."/>
            <person name="Coope R."/>
            <person name="Wildung M.R."/>
            <person name="Ritland C.E."/>
            <person name="Bousquet J."/>
            <person name="Jones S.J."/>
            <person name="Bohlmann J."/>
            <person name="Birol I."/>
        </authorList>
    </citation>
    <scope>NUCLEOTIDE SEQUENCE [LARGE SCALE GENOMIC DNA]</scope>
    <source>
        <tissue evidence="1">Flushing bud</tissue>
    </source>
</reference>
<name>A0A117NHN0_PICGL</name>
<keyword evidence="1" id="KW-0496">Mitochondrion</keyword>
<evidence type="ECO:0000313" key="1">
    <source>
        <dbReference type="EMBL" id="KUM48575.1"/>
    </source>
</evidence>
<sequence length="34" mass="3929">MDEPVQPQLLLAIDIVQLNLLRLDLNQEDLKLTL</sequence>